<evidence type="ECO:0000313" key="3">
    <source>
        <dbReference type="EMBL" id="KIK58561.1"/>
    </source>
</evidence>
<dbReference type="OrthoDB" id="346907at2759"/>
<dbReference type="AlphaFoldDB" id="A0A0D0BT81"/>
<dbReference type="InterPro" id="IPR008266">
    <property type="entry name" value="Tyr_kinase_AS"/>
</dbReference>
<dbReference type="GO" id="GO:0004674">
    <property type="term" value="F:protein serine/threonine kinase activity"/>
    <property type="evidence" value="ECO:0007669"/>
    <property type="project" value="TreeGrafter"/>
</dbReference>
<evidence type="ECO:0000259" key="2">
    <source>
        <dbReference type="PROSITE" id="PS50011"/>
    </source>
</evidence>
<organism evidence="3 4">
    <name type="scientific">Collybiopsis luxurians FD-317 M1</name>
    <dbReference type="NCBI Taxonomy" id="944289"/>
    <lineage>
        <taxon>Eukaryota</taxon>
        <taxon>Fungi</taxon>
        <taxon>Dikarya</taxon>
        <taxon>Basidiomycota</taxon>
        <taxon>Agaricomycotina</taxon>
        <taxon>Agaricomycetes</taxon>
        <taxon>Agaricomycetidae</taxon>
        <taxon>Agaricales</taxon>
        <taxon>Marasmiineae</taxon>
        <taxon>Omphalotaceae</taxon>
        <taxon>Collybiopsis</taxon>
        <taxon>Collybiopsis luxurians</taxon>
    </lineage>
</organism>
<feature type="compositionally biased region" description="Polar residues" evidence="1">
    <location>
        <begin position="73"/>
        <end position="88"/>
    </location>
</feature>
<feature type="compositionally biased region" description="Basic and acidic residues" evidence="1">
    <location>
        <begin position="22"/>
        <end position="31"/>
    </location>
</feature>
<proteinExistence type="predicted"/>
<evidence type="ECO:0000313" key="4">
    <source>
        <dbReference type="Proteomes" id="UP000053593"/>
    </source>
</evidence>
<dbReference type="PROSITE" id="PS50011">
    <property type="entry name" value="PROTEIN_KINASE_DOM"/>
    <property type="match status" value="1"/>
</dbReference>
<dbReference type="Proteomes" id="UP000053593">
    <property type="component" value="Unassembled WGS sequence"/>
</dbReference>
<feature type="region of interest" description="Disordered" evidence="1">
    <location>
        <begin position="22"/>
        <end position="61"/>
    </location>
</feature>
<reference evidence="3 4" key="1">
    <citation type="submission" date="2014-04" db="EMBL/GenBank/DDBJ databases">
        <title>Evolutionary Origins and Diversification of the Mycorrhizal Mutualists.</title>
        <authorList>
            <consortium name="DOE Joint Genome Institute"/>
            <consortium name="Mycorrhizal Genomics Consortium"/>
            <person name="Kohler A."/>
            <person name="Kuo A."/>
            <person name="Nagy L.G."/>
            <person name="Floudas D."/>
            <person name="Copeland A."/>
            <person name="Barry K.W."/>
            <person name="Cichocki N."/>
            <person name="Veneault-Fourrey C."/>
            <person name="LaButti K."/>
            <person name="Lindquist E.A."/>
            <person name="Lipzen A."/>
            <person name="Lundell T."/>
            <person name="Morin E."/>
            <person name="Murat C."/>
            <person name="Riley R."/>
            <person name="Ohm R."/>
            <person name="Sun H."/>
            <person name="Tunlid A."/>
            <person name="Henrissat B."/>
            <person name="Grigoriev I.V."/>
            <person name="Hibbett D.S."/>
            <person name="Martin F."/>
        </authorList>
    </citation>
    <scope>NUCLEOTIDE SEQUENCE [LARGE SCALE GENOMIC DNA]</scope>
    <source>
        <strain evidence="3 4">FD-317 M1</strain>
    </source>
</reference>
<dbReference type="GO" id="GO:0005524">
    <property type="term" value="F:ATP binding"/>
    <property type="evidence" value="ECO:0007669"/>
    <property type="project" value="InterPro"/>
</dbReference>
<dbReference type="PANTHER" id="PTHR44329:SF214">
    <property type="entry name" value="PROTEIN KINASE DOMAIN-CONTAINING PROTEIN"/>
    <property type="match status" value="1"/>
</dbReference>
<feature type="compositionally biased region" description="Basic residues" evidence="1">
    <location>
        <begin position="38"/>
        <end position="47"/>
    </location>
</feature>
<dbReference type="PROSITE" id="PS00109">
    <property type="entry name" value="PROTEIN_KINASE_TYR"/>
    <property type="match status" value="1"/>
</dbReference>
<dbReference type="PANTHER" id="PTHR44329">
    <property type="entry name" value="SERINE/THREONINE-PROTEIN KINASE TNNI3K-RELATED"/>
    <property type="match status" value="1"/>
</dbReference>
<gene>
    <name evidence="3" type="ORF">GYMLUDRAFT_262404</name>
</gene>
<dbReference type="InterPro" id="IPR000719">
    <property type="entry name" value="Prot_kinase_dom"/>
</dbReference>
<dbReference type="HOGENOM" id="CLU_536415_0_0_1"/>
<feature type="domain" description="Protein kinase" evidence="2">
    <location>
        <begin position="219"/>
        <end position="482"/>
    </location>
</feature>
<dbReference type="Pfam" id="PF07714">
    <property type="entry name" value="PK_Tyr_Ser-Thr"/>
    <property type="match status" value="1"/>
</dbReference>
<dbReference type="EMBL" id="KN834784">
    <property type="protein sequence ID" value="KIK58561.1"/>
    <property type="molecule type" value="Genomic_DNA"/>
</dbReference>
<name>A0A0D0BT81_9AGAR</name>
<dbReference type="SUPFAM" id="SSF56112">
    <property type="entry name" value="Protein kinase-like (PK-like)"/>
    <property type="match status" value="1"/>
</dbReference>
<evidence type="ECO:0000256" key="1">
    <source>
        <dbReference type="SAM" id="MobiDB-lite"/>
    </source>
</evidence>
<dbReference type="InterPro" id="IPR051681">
    <property type="entry name" value="Ser/Thr_Kinases-Pseudokinases"/>
</dbReference>
<dbReference type="Gene3D" id="1.10.510.10">
    <property type="entry name" value="Transferase(Phosphotransferase) domain 1"/>
    <property type="match status" value="1"/>
</dbReference>
<sequence>MGIWTAEDSNLLSQSNSQAMNFDRREPELHHSPSQRKALLRRTRGRSSHIIPHPHPPYSDFGHLTTKSLQIPSTGSESFLEVGTSTDSEVQRRDGKSSEALPADQNGEENLPTALHSIPHSHELIAADIRRALLWDEGAMINWLNDILKGPGKSDTGHSAEQVIDVLQLASFVESVDLEECFLCERGKVYRRRCLRLLRHLSNKYQIIPASLTVRDVARDGRTPVGGGGFADIWHGTMGDQHVCLKVLRLVIEPDEKVRKKIRKQFCNEALLWRQLRHPNILPLLGVNEELFHPSFCLISPWMTNKDIISFLKWNPEHNRHRVLSEVAAGLAYLHSRSPPIIHGDIRGANVLVTDDLRCCLADFGLALVTAESRSWSTATTSTMKGATRWMAPELIISRNSTMLPNSNDASRDIYAFGCTIVEVPFHNRRNDAAVLYSLIKGERPPRPQTMWCTDAIWKLINRCWADDPAARPKAFAVHRTLIDGSQASQAREDSDCNVYSESFIELF</sequence>
<dbReference type="InterPro" id="IPR001245">
    <property type="entry name" value="Ser-Thr/Tyr_kinase_cat_dom"/>
</dbReference>
<feature type="region of interest" description="Disordered" evidence="1">
    <location>
        <begin position="73"/>
        <end position="112"/>
    </location>
</feature>
<keyword evidence="4" id="KW-1185">Reference proteome</keyword>
<protein>
    <recommendedName>
        <fullName evidence="2">Protein kinase domain-containing protein</fullName>
    </recommendedName>
</protein>
<accession>A0A0D0BT81</accession>
<dbReference type="InterPro" id="IPR011009">
    <property type="entry name" value="Kinase-like_dom_sf"/>
</dbReference>